<dbReference type="Proteomes" id="UP000799755">
    <property type="component" value="Unassembled WGS sequence"/>
</dbReference>
<name>A0ACB6QZF3_9PLEO</name>
<proteinExistence type="predicted"/>
<accession>A0ACB6QZF3</accession>
<sequence>MLNHRSLRESFVTFSKRLDNGVSTFAFFINSARWNAVQRIGWCQYSVIDRHIGWTLYFLLPFPKSCVLSFSGKSRMPMFHESRLQFSFSIQLINLCSLNHSTESIPLPWLTQNMPTLLPRVRGTVGQSPYLLMLQHTFPGIMSGHTLPPSYSADQLPAQRLAYFSLITNWREVYAAPRPAIACRINHLGYGKALEPAKACPIGDPLTGPYTRAYISQSIISSPTPSASFRQPVAADWTGYACTPLDKMRHKMARSDVRQSVSEWHNTAVDLQADAPVRHAAQVCLTLGKGNKDCPEPMPLHQ</sequence>
<keyword evidence="2" id="KW-1185">Reference proteome</keyword>
<comment type="caution">
    <text evidence="1">The sequence shown here is derived from an EMBL/GenBank/DDBJ whole genome shotgun (WGS) entry which is preliminary data.</text>
</comment>
<dbReference type="EMBL" id="MU003502">
    <property type="protein sequence ID" value="KAF2472413.1"/>
    <property type="molecule type" value="Genomic_DNA"/>
</dbReference>
<evidence type="ECO:0000313" key="1">
    <source>
        <dbReference type="EMBL" id="KAF2472413.1"/>
    </source>
</evidence>
<gene>
    <name evidence="1" type="ORF">BDR25DRAFT_353440</name>
</gene>
<reference evidence="1" key="1">
    <citation type="journal article" date="2020" name="Stud. Mycol.">
        <title>101 Dothideomycetes genomes: a test case for predicting lifestyles and emergence of pathogens.</title>
        <authorList>
            <person name="Haridas S."/>
            <person name="Albert R."/>
            <person name="Binder M."/>
            <person name="Bloem J."/>
            <person name="Labutti K."/>
            <person name="Salamov A."/>
            <person name="Andreopoulos B."/>
            <person name="Baker S."/>
            <person name="Barry K."/>
            <person name="Bills G."/>
            <person name="Bluhm B."/>
            <person name="Cannon C."/>
            <person name="Castanera R."/>
            <person name="Culley D."/>
            <person name="Daum C."/>
            <person name="Ezra D."/>
            <person name="Gonzalez J."/>
            <person name="Henrissat B."/>
            <person name="Kuo A."/>
            <person name="Liang C."/>
            <person name="Lipzen A."/>
            <person name="Lutzoni F."/>
            <person name="Magnuson J."/>
            <person name="Mondo S."/>
            <person name="Nolan M."/>
            <person name="Ohm R."/>
            <person name="Pangilinan J."/>
            <person name="Park H.-J."/>
            <person name="Ramirez L."/>
            <person name="Alfaro M."/>
            <person name="Sun H."/>
            <person name="Tritt A."/>
            <person name="Yoshinaga Y."/>
            <person name="Zwiers L.-H."/>
            <person name="Turgeon B."/>
            <person name="Goodwin S."/>
            <person name="Spatafora J."/>
            <person name="Crous P."/>
            <person name="Grigoriev I."/>
        </authorList>
    </citation>
    <scope>NUCLEOTIDE SEQUENCE</scope>
    <source>
        <strain evidence="1">ATCC 200398</strain>
    </source>
</reference>
<protein>
    <submittedName>
        <fullName evidence="1">Uncharacterized protein</fullName>
    </submittedName>
</protein>
<organism evidence="1 2">
    <name type="scientific">Lindgomyces ingoldianus</name>
    <dbReference type="NCBI Taxonomy" id="673940"/>
    <lineage>
        <taxon>Eukaryota</taxon>
        <taxon>Fungi</taxon>
        <taxon>Dikarya</taxon>
        <taxon>Ascomycota</taxon>
        <taxon>Pezizomycotina</taxon>
        <taxon>Dothideomycetes</taxon>
        <taxon>Pleosporomycetidae</taxon>
        <taxon>Pleosporales</taxon>
        <taxon>Lindgomycetaceae</taxon>
        <taxon>Lindgomyces</taxon>
    </lineage>
</organism>
<evidence type="ECO:0000313" key="2">
    <source>
        <dbReference type="Proteomes" id="UP000799755"/>
    </source>
</evidence>